<protein>
    <submittedName>
        <fullName evidence="1">Uncharacterized protein</fullName>
    </submittedName>
</protein>
<comment type="caution">
    <text evidence="1">The sequence shown here is derived from an EMBL/GenBank/DDBJ whole genome shotgun (WGS) entry which is preliminary data.</text>
</comment>
<evidence type="ECO:0000313" key="1">
    <source>
        <dbReference type="EMBL" id="GMQ64513.1"/>
    </source>
</evidence>
<reference evidence="1" key="1">
    <citation type="submission" date="2023-09" db="EMBL/GenBank/DDBJ databases">
        <title>Vallitalea sediminicola and Vallitalea maricola sp. nov., anaerobic bacteria isolated from marine sediment.</title>
        <authorList>
            <person name="Hirano S."/>
            <person name="Maeda A."/>
            <person name="Terahara T."/>
            <person name="Mori K."/>
            <person name="Hamada M."/>
            <person name="Matsumoto R."/>
            <person name="Kobayashi T."/>
        </authorList>
    </citation>
    <scope>NUCLEOTIDE SEQUENCE</scope>
    <source>
        <strain evidence="1">AN17-2</strain>
    </source>
</reference>
<dbReference type="EMBL" id="BTPU01000072">
    <property type="protein sequence ID" value="GMQ64513.1"/>
    <property type="molecule type" value="Genomic_DNA"/>
</dbReference>
<gene>
    <name evidence="1" type="ORF">AN2V17_37500</name>
</gene>
<accession>A0ACB5URF1</accession>
<proteinExistence type="predicted"/>
<dbReference type="Proteomes" id="UP001374599">
    <property type="component" value="Unassembled WGS sequence"/>
</dbReference>
<keyword evidence="2" id="KW-1185">Reference proteome</keyword>
<organism evidence="1 2">
    <name type="scientific">Vallitalea maricola</name>
    <dbReference type="NCBI Taxonomy" id="3074433"/>
    <lineage>
        <taxon>Bacteria</taxon>
        <taxon>Bacillati</taxon>
        <taxon>Bacillota</taxon>
        <taxon>Clostridia</taxon>
        <taxon>Lachnospirales</taxon>
        <taxon>Vallitaleaceae</taxon>
        <taxon>Vallitalea</taxon>
    </lineage>
</organism>
<sequence>MNELDKIKNDEIFTDSMIIADGTNNEHESIVRLIDNYTPELEELGKIEFTDLKSGKRGRPSRIYELNEPQATFLMTLLRNSDQVVQFKLKLTKEFFKLRQALIEKSAIIIPKIKTNRTCNNEFLYTIEEVAEVLRVNKNQVYKLINSNVLKNIKLGRKKVPKWCIEEFLRDNVGLDVTDPFNIGKIEYGE</sequence>
<evidence type="ECO:0000313" key="2">
    <source>
        <dbReference type="Proteomes" id="UP001374599"/>
    </source>
</evidence>
<name>A0ACB5URF1_9FIRM</name>